<reference evidence="1" key="2">
    <citation type="journal article" date="2015" name="Data Brief">
        <title>Shoot transcriptome of the giant reed, Arundo donax.</title>
        <authorList>
            <person name="Barrero R.A."/>
            <person name="Guerrero F.D."/>
            <person name="Moolhuijzen P."/>
            <person name="Goolsby J.A."/>
            <person name="Tidwell J."/>
            <person name="Bellgard S.E."/>
            <person name="Bellgard M.I."/>
        </authorList>
    </citation>
    <scope>NUCLEOTIDE SEQUENCE</scope>
    <source>
        <tissue evidence="1">Shoot tissue taken approximately 20 cm above the soil surface</tissue>
    </source>
</reference>
<dbReference type="AlphaFoldDB" id="A0A0A9DC52"/>
<evidence type="ECO:0000313" key="1">
    <source>
        <dbReference type="EMBL" id="JAD86119.1"/>
    </source>
</evidence>
<name>A0A0A9DC52_ARUDO</name>
<dbReference type="EMBL" id="GBRH01211776">
    <property type="protein sequence ID" value="JAD86119.1"/>
    <property type="molecule type" value="Transcribed_RNA"/>
</dbReference>
<accession>A0A0A9DC52</accession>
<proteinExistence type="predicted"/>
<reference evidence="1" key="1">
    <citation type="submission" date="2014-09" db="EMBL/GenBank/DDBJ databases">
        <authorList>
            <person name="Magalhaes I.L.F."/>
            <person name="Oliveira U."/>
            <person name="Santos F.R."/>
            <person name="Vidigal T.H.D.A."/>
            <person name="Brescovit A.D."/>
            <person name="Santos A.J."/>
        </authorList>
    </citation>
    <scope>NUCLEOTIDE SEQUENCE</scope>
    <source>
        <tissue evidence="1">Shoot tissue taken approximately 20 cm above the soil surface</tissue>
    </source>
</reference>
<sequence>MSHVSLGLSNLCACRYPCGGHHFSGPTDCYQQRTISTEPQGGPLLGSF</sequence>
<protein>
    <submittedName>
        <fullName evidence="1">Uncharacterized protein</fullName>
    </submittedName>
</protein>
<organism evidence="1">
    <name type="scientific">Arundo donax</name>
    <name type="common">Giant reed</name>
    <name type="synonym">Donax arundinaceus</name>
    <dbReference type="NCBI Taxonomy" id="35708"/>
    <lineage>
        <taxon>Eukaryota</taxon>
        <taxon>Viridiplantae</taxon>
        <taxon>Streptophyta</taxon>
        <taxon>Embryophyta</taxon>
        <taxon>Tracheophyta</taxon>
        <taxon>Spermatophyta</taxon>
        <taxon>Magnoliopsida</taxon>
        <taxon>Liliopsida</taxon>
        <taxon>Poales</taxon>
        <taxon>Poaceae</taxon>
        <taxon>PACMAD clade</taxon>
        <taxon>Arundinoideae</taxon>
        <taxon>Arundineae</taxon>
        <taxon>Arundo</taxon>
    </lineage>
</organism>